<dbReference type="PANTHER" id="PTHR12948:SF3">
    <property type="entry name" value="NEDD8 ULTIMATE BUSTER 1"/>
    <property type="match status" value="1"/>
</dbReference>
<gene>
    <name evidence="4" type="ORF">ONE63_006313</name>
</gene>
<dbReference type="PROSITE" id="PS50030">
    <property type="entry name" value="UBA"/>
    <property type="match status" value="2"/>
</dbReference>
<feature type="domain" description="UBA" evidence="2">
    <location>
        <begin position="501"/>
        <end position="541"/>
    </location>
</feature>
<protein>
    <recommendedName>
        <fullName evidence="6">NEDD8 ultimate buster 1</fullName>
    </recommendedName>
</protein>
<evidence type="ECO:0000313" key="5">
    <source>
        <dbReference type="Proteomes" id="UP001075354"/>
    </source>
</evidence>
<evidence type="ECO:0000259" key="3">
    <source>
        <dbReference type="PROSITE" id="PS50053"/>
    </source>
</evidence>
<evidence type="ECO:0000313" key="4">
    <source>
        <dbReference type="EMBL" id="KAJ1529541.1"/>
    </source>
</evidence>
<dbReference type="InterPro" id="IPR041207">
    <property type="entry name" value="NUB1_ubiquitin-like_dom"/>
</dbReference>
<accession>A0AAV7XW72</accession>
<dbReference type="SUPFAM" id="SSF54236">
    <property type="entry name" value="Ubiquitin-like"/>
    <property type="match status" value="1"/>
</dbReference>
<dbReference type="InterPro" id="IPR029071">
    <property type="entry name" value="Ubiquitin-like_domsf"/>
</dbReference>
<feature type="region of interest" description="Disordered" evidence="1">
    <location>
        <begin position="421"/>
        <end position="443"/>
    </location>
</feature>
<feature type="domain" description="UBA" evidence="2">
    <location>
        <begin position="449"/>
        <end position="489"/>
    </location>
</feature>
<evidence type="ECO:0008006" key="6">
    <source>
        <dbReference type="Google" id="ProtNLM"/>
    </source>
</evidence>
<dbReference type="Pfam" id="PF00627">
    <property type="entry name" value="UBA"/>
    <property type="match status" value="2"/>
</dbReference>
<dbReference type="CDD" id="cd14291">
    <property type="entry name" value="UBA1_NUB1_like"/>
    <property type="match status" value="1"/>
</dbReference>
<evidence type="ECO:0000259" key="2">
    <source>
        <dbReference type="PROSITE" id="PS50030"/>
    </source>
</evidence>
<dbReference type="SMART" id="SM00165">
    <property type="entry name" value="UBA"/>
    <property type="match status" value="3"/>
</dbReference>
<feature type="domain" description="Ubiquitin-like" evidence="3">
    <location>
        <begin position="121"/>
        <end position="176"/>
    </location>
</feature>
<dbReference type="PANTHER" id="PTHR12948">
    <property type="entry name" value="NEDD8 ULTIMATE BUSTER-1 BS4 PROTEIN"/>
    <property type="match status" value="1"/>
</dbReference>
<dbReference type="PROSITE" id="PS50053">
    <property type="entry name" value="UBIQUITIN_2"/>
    <property type="match status" value="1"/>
</dbReference>
<feature type="compositionally biased region" description="Basic and acidic residues" evidence="1">
    <location>
        <begin position="421"/>
        <end position="437"/>
    </location>
</feature>
<feature type="region of interest" description="Disordered" evidence="1">
    <location>
        <begin position="554"/>
        <end position="581"/>
    </location>
</feature>
<dbReference type="Pfam" id="PF18037">
    <property type="entry name" value="Ubiquitin_5"/>
    <property type="match status" value="1"/>
</dbReference>
<name>A0AAV7XW72_9NEOP</name>
<dbReference type="AlphaFoldDB" id="A0AAV7XW72"/>
<reference evidence="4" key="1">
    <citation type="submission" date="2022-12" db="EMBL/GenBank/DDBJ databases">
        <title>Chromosome-level genome assembly of the bean flower thrips Megalurothrips usitatus.</title>
        <authorList>
            <person name="Ma L."/>
            <person name="Liu Q."/>
            <person name="Li H."/>
            <person name="Cai W."/>
        </authorList>
    </citation>
    <scope>NUCLEOTIDE SEQUENCE</scope>
    <source>
        <strain evidence="4">Cailab_2022a</strain>
    </source>
</reference>
<sequence>MADDLKDEFLRNAVRSRLRDENVKLWICPYVQESGEPNVNELEVLASNYSKLLKFEKKECLEMLVSLQENAMKRMKEQKQFESAGLATLHIRFSGFGNPESETPSTSELAQDFGCKSQAKVEINLNAAGKDLASAVSQITGKPADQMKFVYSGRVIRTEESLRDQGVKSSSRVMAIALNNQAHQVEEGLNYEKICEKTRSAASTLSNRGNQYASLELEDQGGSSLKLSKNEREALCLALALHERGRAALKRGSTSLALLLFLEADREFGQCNSGLLKSVDNVALLQLDIVWCYLCLRSISHIPDADRRLSVCEVSLEHSYGKNLERVAALKGTVGNEAALLMRLHLLQAIVAFHLNKIDVARDLLRKAELELLPLKVNTDDITQIVALGYSTSEALLGLRASSGSLDGAVAKICEWQEERKRAREQNRKERAKERARAKLGKTADGSQHIEPDCVTTLCGMGFDRHLVISALKHSNNNMTQAVHLLQEQPHLLDRKKMCVQITSEDIAQIAAMGFDVDVARLALRKHNGNIEEAVSDLASNGGLITVAPDQLNPEEVEGDQSTSATSSQFQEEDEEMSLTRDQELEQQQMEAAMELENDITEVENDHLCITLEEEETFLNEYKSLLNL</sequence>
<comment type="caution">
    <text evidence="4">The sequence shown here is derived from an EMBL/GenBank/DDBJ whole genome shotgun (WGS) entry which is preliminary data.</text>
</comment>
<proteinExistence type="predicted"/>
<dbReference type="GO" id="GO:2000058">
    <property type="term" value="P:regulation of ubiquitin-dependent protein catabolic process"/>
    <property type="evidence" value="ECO:0007669"/>
    <property type="project" value="TreeGrafter"/>
</dbReference>
<dbReference type="InterPro" id="IPR009060">
    <property type="entry name" value="UBA-like_sf"/>
</dbReference>
<dbReference type="Gene3D" id="3.10.20.90">
    <property type="entry name" value="Phosphatidylinositol 3-kinase Catalytic Subunit, Chain A, domain 1"/>
    <property type="match status" value="1"/>
</dbReference>
<evidence type="ECO:0000256" key="1">
    <source>
        <dbReference type="SAM" id="MobiDB-lite"/>
    </source>
</evidence>
<organism evidence="4 5">
    <name type="scientific">Megalurothrips usitatus</name>
    <name type="common">bean blossom thrips</name>
    <dbReference type="NCBI Taxonomy" id="439358"/>
    <lineage>
        <taxon>Eukaryota</taxon>
        <taxon>Metazoa</taxon>
        <taxon>Ecdysozoa</taxon>
        <taxon>Arthropoda</taxon>
        <taxon>Hexapoda</taxon>
        <taxon>Insecta</taxon>
        <taxon>Pterygota</taxon>
        <taxon>Neoptera</taxon>
        <taxon>Paraneoptera</taxon>
        <taxon>Thysanoptera</taxon>
        <taxon>Terebrantia</taxon>
        <taxon>Thripoidea</taxon>
        <taxon>Thripidae</taxon>
        <taxon>Megalurothrips</taxon>
    </lineage>
</organism>
<keyword evidence="5" id="KW-1185">Reference proteome</keyword>
<dbReference type="EMBL" id="JAPTSV010000003">
    <property type="protein sequence ID" value="KAJ1529541.1"/>
    <property type="molecule type" value="Genomic_DNA"/>
</dbReference>
<dbReference type="InterPro" id="IPR039749">
    <property type="entry name" value="NUB1"/>
</dbReference>
<dbReference type="InterPro" id="IPR015940">
    <property type="entry name" value="UBA"/>
</dbReference>
<dbReference type="InterPro" id="IPR000626">
    <property type="entry name" value="Ubiquitin-like_dom"/>
</dbReference>
<feature type="compositionally biased region" description="Polar residues" evidence="1">
    <location>
        <begin position="560"/>
        <end position="570"/>
    </location>
</feature>
<dbReference type="Proteomes" id="UP001075354">
    <property type="component" value="Chromosome 3"/>
</dbReference>
<dbReference type="CDD" id="cd14270">
    <property type="entry name" value="UBA"/>
    <property type="match status" value="1"/>
</dbReference>
<dbReference type="Gene3D" id="1.10.8.10">
    <property type="entry name" value="DNA helicase RuvA subunit, C-terminal domain"/>
    <property type="match status" value="2"/>
</dbReference>
<dbReference type="SUPFAM" id="SSF46934">
    <property type="entry name" value="UBA-like"/>
    <property type="match status" value="3"/>
</dbReference>